<evidence type="ECO:0000256" key="1">
    <source>
        <dbReference type="SAM" id="Phobius"/>
    </source>
</evidence>
<keyword evidence="1" id="KW-1133">Transmembrane helix</keyword>
<reference evidence="3" key="1">
    <citation type="journal article" date="2020" name="mSystems">
        <title>Genome- and Community-Level Interaction Insights into Carbon Utilization and Element Cycling Functions of Hydrothermarchaeota in Hydrothermal Sediment.</title>
        <authorList>
            <person name="Zhou Z."/>
            <person name="Liu Y."/>
            <person name="Xu W."/>
            <person name="Pan J."/>
            <person name="Luo Z.H."/>
            <person name="Li M."/>
        </authorList>
    </citation>
    <scope>NUCLEOTIDE SEQUENCE [LARGE SCALE GENOMIC DNA]</scope>
    <source>
        <strain evidence="3">SpSt-1074</strain>
    </source>
</reference>
<proteinExistence type="predicted"/>
<accession>A0A7J3VT60</accession>
<feature type="transmembrane region" description="Helical" evidence="1">
    <location>
        <begin position="36"/>
        <end position="54"/>
    </location>
</feature>
<name>A0A7J3VT60_CALS0</name>
<dbReference type="AlphaFoldDB" id="A0A7J3VT60"/>
<feature type="transmembrane region" description="Helical" evidence="1">
    <location>
        <begin position="232"/>
        <end position="254"/>
    </location>
</feature>
<gene>
    <name evidence="3" type="ORF">ENM31_03000</name>
</gene>
<dbReference type="GO" id="GO:0016020">
    <property type="term" value="C:membrane"/>
    <property type="evidence" value="ECO:0007669"/>
    <property type="project" value="InterPro"/>
</dbReference>
<feature type="domain" description="EamA" evidence="2">
    <location>
        <begin position="153"/>
        <end position="277"/>
    </location>
</feature>
<feature type="transmembrane region" description="Helical" evidence="1">
    <location>
        <begin position="6"/>
        <end position="24"/>
    </location>
</feature>
<comment type="caution">
    <text evidence="3">The sequence shown here is derived from an EMBL/GenBank/DDBJ whole genome shotgun (WGS) entry which is preliminary data.</text>
</comment>
<dbReference type="Pfam" id="PF00892">
    <property type="entry name" value="EamA"/>
    <property type="match status" value="2"/>
</dbReference>
<dbReference type="EMBL" id="DRXH01000102">
    <property type="protein sequence ID" value="HHM44250.1"/>
    <property type="molecule type" value="Genomic_DNA"/>
</dbReference>
<feature type="transmembrane region" description="Helical" evidence="1">
    <location>
        <begin position="119"/>
        <end position="137"/>
    </location>
</feature>
<dbReference type="SUPFAM" id="SSF103481">
    <property type="entry name" value="Multidrug resistance efflux transporter EmrE"/>
    <property type="match status" value="2"/>
</dbReference>
<feature type="transmembrane region" description="Helical" evidence="1">
    <location>
        <begin position="66"/>
        <end position="86"/>
    </location>
</feature>
<dbReference type="InterPro" id="IPR037185">
    <property type="entry name" value="EmrE-like"/>
</dbReference>
<dbReference type="InterPro" id="IPR000620">
    <property type="entry name" value="EamA_dom"/>
</dbReference>
<evidence type="ECO:0000259" key="2">
    <source>
        <dbReference type="Pfam" id="PF00892"/>
    </source>
</evidence>
<feature type="transmembrane region" description="Helical" evidence="1">
    <location>
        <begin position="205"/>
        <end position="226"/>
    </location>
</feature>
<evidence type="ECO:0000313" key="3">
    <source>
        <dbReference type="EMBL" id="HHM44250.1"/>
    </source>
</evidence>
<sequence length="278" mass="28609">MTENVATLYGLASAFAWGAGDFYGGYASMKARVSGVVAYSQTIGCTLLLLLAVLTGERLPSLADLVWSMLGGVFSGLGLIFYYAALSRGSMGYAAPITGVLTAAVPAAAGSSLEGSPSAQQAAGFFLAFASIALVGGFSTDHLRPRTELSLPAAAGLCFGLFLVFIGQVSEGSYLYPLMVSRLLTVGLAFVVIRSVKSTLPSSKALPYVVAAGVFDTAGSFFYLLARQAGRLDVAGVLSSLYPVSTVLLAKTVLRESLGRRRTAGIALAAAATAMINT</sequence>
<protein>
    <submittedName>
        <fullName evidence="3">EamA/RhaT family transporter</fullName>
    </submittedName>
</protein>
<dbReference type="Gene3D" id="1.10.3730.20">
    <property type="match status" value="1"/>
</dbReference>
<keyword evidence="1" id="KW-0472">Membrane</keyword>
<keyword evidence="1" id="KW-0812">Transmembrane</keyword>
<organism evidence="3">
    <name type="scientific">Caldiarchaeum subterraneum</name>
    <dbReference type="NCBI Taxonomy" id="311458"/>
    <lineage>
        <taxon>Archaea</taxon>
        <taxon>Nitrososphaerota</taxon>
        <taxon>Candidatus Caldarchaeales</taxon>
        <taxon>Candidatus Caldarchaeaceae</taxon>
        <taxon>Candidatus Caldarchaeum</taxon>
    </lineage>
</organism>
<feature type="domain" description="EamA" evidence="2">
    <location>
        <begin position="7"/>
        <end position="135"/>
    </location>
</feature>
<feature type="transmembrane region" description="Helical" evidence="1">
    <location>
        <begin position="149"/>
        <end position="168"/>
    </location>
</feature>
<feature type="transmembrane region" description="Helical" evidence="1">
    <location>
        <begin position="93"/>
        <end position="113"/>
    </location>
</feature>
<feature type="transmembrane region" description="Helical" evidence="1">
    <location>
        <begin position="174"/>
        <end position="193"/>
    </location>
</feature>